<reference evidence="3 4" key="1">
    <citation type="submission" date="2024-03" db="EMBL/GenBank/DDBJ databases">
        <title>The Acrasis kona genome and developmental transcriptomes reveal deep origins of eukaryotic multicellular pathways.</title>
        <authorList>
            <person name="Sheikh S."/>
            <person name="Fu C.-J."/>
            <person name="Brown M.W."/>
            <person name="Baldauf S.L."/>
        </authorList>
    </citation>
    <scope>NUCLEOTIDE SEQUENCE [LARGE SCALE GENOMIC DNA]</scope>
    <source>
        <strain evidence="3 4">ATCC MYA-3509</strain>
    </source>
</reference>
<accession>A0AAW2Z8N9</accession>
<dbReference type="Gene3D" id="3.10.20.90">
    <property type="entry name" value="Phosphatidylinositol 3-kinase Catalytic Subunit, Chain A, domain 1"/>
    <property type="match status" value="1"/>
</dbReference>
<dbReference type="Pfam" id="PF00240">
    <property type="entry name" value="ubiquitin"/>
    <property type="match status" value="1"/>
</dbReference>
<dbReference type="InterPro" id="IPR029071">
    <property type="entry name" value="Ubiquitin-like_domsf"/>
</dbReference>
<protein>
    <submittedName>
        <fullName evidence="2 3">Nedd8</fullName>
    </submittedName>
</protein>
<dbReference type="PRINTS" id="PR00348">
    <property type="entry name" value="UBIQUITIN"/>
</dbReference>
<dbReference type="GO" id="GO:0043161">
    <property type="term" value="P:proteasome-mediated ubiquitin-dependent protein catabolic process"/>
    <property type="evidence" value="ECO:0007669"/>
    <property type="project" value="TreeGrafter"/>
</dbReference>
<dbReference type="SMART" id="SM00213">
    <property type="entry name" value="UBQ"/>
    <property type="match status" value="1"/>
</dbReference>
<dbReference type="InterPro" id="IPR000626">
    <property type="entry name" value="Ubiquitin-like_dom"/>
</dbReference>
<sequence length="77" mass="8381">MKLNVKTISGGTYAIDVNETDKISDIKKIIQEKVALDPAQQRLVYSGKILADDKTVAEHKLTGGMTIQLILQLKGGL</sequence>
<dbReference type="GO" id="GO:0005829">
    <property type="term" value="C:cytosol"/>
    <property type="evidence" value="ECO:0007669"/>
    <property type="project" value="TreeGrafter"/>
</dbReference>
<name>A0AAW2Z8N9_9EUKA</name>
<comment type="caution">
    <text evidence="3">The sequence shown here is derived from an EMBL/GenBank/DDBJ whole genome shotgun (WGS) entry which is preliminary data.</text>
</comment>
<dbReference type="GO" id="GO:0005654">
    <property type="term" value="C:nucleoplasm"/>
    <property type="evidence" value="ECO:0007669"/>
    <property type="project" value="TreeGrafter"/>
</dbReference>
<evidence type="ECO:0000313" key="4">
    <source>
        <dbReference type="Proteomes" id="UP001431209"/>
    </source>
</evidence>
<dbReference type="InterPro" id="IPR019956">
    <property type="entry name" value="Ubiquitin_dom"/>
</dbReference>
<feature type="domain" description="Ubiquitin-like" evidence="1">
    <location>
        <begin position="1"/>
        <end position="76"/>
    </location>
</feature>
<dbReference type="SUPFAM" id="SSF54236">
    <property type="entry name" value="Ubiquitin-like"/>
    <property type="match status" value="1"/>
</dbReference>
<keyword evidence="4" id="KW-1185">Reference proteome</keyword>
<dbReference type="GO" id="GO:0031593">
    <property type="term" value="F:polyubiquitin modification-dependent protein binding"/>
    <property type="evidence" value="ECO:0007669"/>
    <property type="project" value="TreeGrafter"/>
</dbReference>
<organism evidence="3 4">
    <name type="scientific">Acrasis kona</name>
    <dbReference type="NCBI Taxonomy" id="1008807"/>
    <lineage>
        <taxon>Eukaryota</taxon>
        <taxon>Discoba</taxon>
        <taxon>Heterolobosea</taxon>
        <taxon>Tetramitia</taxon>
        <taxon>Eutetramitia</taxon>
        <taxon>Acrasidae</taxon>
        <taxon>Acrasis</taxon>
    </lineage>
</organism>
<dbReference type="PROSITE" id="PS50053">
    <property type="entry name" value="UBIQUITIN_2"/>
    <property type="match status" value="1"/>
</dbReference>
<proteinExistence type="predicted"/>
<evidence type="ECO:0000313" key="2">
    <source>
        <dbReference type="EMBL" id="KAL0480602.1"/>
    </source>
</evidence>
<dbReference type="AlphaFoldDB" id="A0AAW2Z8N9"/>
<dbReference type="GO" id="GO:0070628">
    <property type="term" value="F:proteasome binding"/>
    <property type="evidence" value="ECO:0007669"/>
    <property type="project" value="TreeGrafter"/>
</dbReference>
<evidence type="ECO:0000313" key="3">
    <source>
        <dbReference type="EMBL" id="KAL0485318.1"/>
    </source>
</evidence>
<evidence type="ECO:0000259" key="1">
    <source>
        <dbReference type="PROSITE" id="PS50053"/>
    </source>
</evidence>
<dbReference type="EMBL" id="JAOPGA020001125">
    <property type="protein sequence ID" value="KAL0485318.1"/>
    <property type="molecule type" value="Genomic_DNA"/>
</dbReference>
<dbReference type="GO" id="GO:0043130">
    <property type="term" value="F:ubiquitin binding"/>
    <property type="evidence" value="ECO:0007669"/>
    <property type="project" value="TreeGrafter"/>
</dbReference>
<gene>
    <name evidence="3" type="ORF">AKO1_002922</name>
    <name evidence="2" type="ORF">AKO1_006780</name>
</gene>
<dbReference type="PANTHER" id="PTHR10621:SF0">
    <property type="entry name" value="UV EXCISION REPAIR PROTEIN RAD23"/>
    <property type="match status" value="1"/>
</dbReference>
<dbReference type="Proteomes" id="UP001431209">
    <property type="component" value="Unassembled WGS sequence"/>
</dbReference>
<dbReference type="PANTHER" id="PTHR10621">
    <property type="entry name" value="UV EXCISION REPAIR PROTEIN RAD23"/>
    <property type="match status" value="1"/>
</dbReference>
<dbReference type="EMBL" id="JAOPGA020000676">
    <property type="protein sequence ID" value="KAL0480602.1"/>
    <property type="molecule type" value="Genomic_DNA"/>
</dbReference>